<evidence type="ECO:0000313" key="1">
    <source>
        <dbReference type="EMBL" id="JAE24854.1"/>
    </source>
</evidence>
<organism evidence="1">
    <name type="scientific">Arundo donax</name>
    <name type="common">Giant reed</name>
    <name type="synonym">Donax arundinaceus</name>
    <dbReference type="NCBI Taxonomy" id="35708"/>
    <lineage>
        <taxon>Eukaryota</taxon>
        <taxon>Viridiplantae</taxon>
        <taxon>Streptophyta</taxon>
        <taxon>Embryophyta</taxon>
        <taxon>Tracheophyta</taxon>
        <taxon>Spermatophyta</taxon>
        <taxon>Magnoliopsida</taxon>
        <taxon>Liliopsida</taxon>
        <taxon>Poales</taxon>
        <taxon>Poaceae</taxon>
        <taxon>PACMAD clade</taxon>
        <taxon>Arundinoideae</taxon>
        <taxon>Arundineae</taxon>
        <taxon>Arundo</taxon>
    </lineage>
</organism>
<reference evidence="1" key="2">
    <citation type="journal article" date="2015" name="Data Brief">
        <title>Shoot transcriptome of the giant reed, Arundo donax.</title>
        <authorList>
            <person name="Barrero R.A."/>
            <person name="Guerrero F.D."/>
            <person name="Moolhuijzen P."/>
            <person name="Goolsby J.A."/>
            <person name="Tidwell J."/>
            <person name="Bellgard S.E."/>
            <person name="Bellgard M.I."/>
        </authorList>
    </citation>
    <scope>NUCLEOTIDE SEQUENCE</scope>
    <source>
        <tissue evidence="1">Shoot tissue taken approximately 20 cm above the soil surface</tissue>
    </source>
</reference>
<dbReference type="EMBL" id="GBRH01173042">
    <property type="protein sequence ID" value="JAE24854.1"/>
    <property type="molecule type" value="Transcribed_RNA"/>
</dbReference>
<accession>A0A0A9GN54</accession>
<dbReference type="AlphaFoldDB" id="A0A0A9GN54"/>
<protein>
    <submittedName>
        <fullName evidence="1">Uncharacterized protein</fullName>
    </submittedName>
</protein>
<proteinExistence type="predicted"/>
<reference evidence="1" key="1">
    <citation type="submission" date="2014-09" db="EMBL/GenBank/DDBJ databases">
        <authorList>
            <person name="Magalhaes I.L.F."/>
            <person name="Oliveira U."/>
            <person name="Santos F.R."/>
            <person name="Vidigal T.H.D.A."/>
            <person name="Brescovit A.D."/>
            <person name="Santos A.J."/>
        </authorList>
    </citation>
    <scope>NUCLEOTIDE SEQUENCE</scope>
    <source>
        <tissue evidence="1">Shoot tissue taken approximately 20 cm above the soil surface</tissue>
    </source>
</reference>
<sequence>MAVCFFKKERFSKWKIQTELGS</sequence>
<name>A0A0A9GN54_ARUDO</name>